<gene>
    <name evidence="1" type="ORF">F5I99_06775</name>
</gene>
<proteinExistence type="predicted"/>
<dbReference type="PANTHER" id="PTHR39327">
    <property type="match status" value="1"/>
</dbReference>
<dbReference type="RefSeq" id="WP_151054351.1">
    <property type="nucleotide sequence ID" value="NZ_CP044222.1"/>
</dbReference>
<organism evidence="1 2">
    <name type="scientific">Nitrincola iocasae</name>
    <dbReference type="NCBI Taxonomy" id="2614693"/>
    <lineage>
        <taxon>Bacteria</taxon>
        <taxon>Pseudomonadati</taxon>
        <taxon>Pseudomonadota</taxon>
        <taxon>Gammaproteobacteria</taxon>
        <taxon>Oceanospirillales</taxon>
        <taxon>Oceanospirillaceae</taxon>
        <taxon>Nitrincola</taxon>
    </lineage>
</organism>
<dbReference type="InterPro" id="IPR010319">
    <property type="entry name" value="Transglutaminase-like_Cys_pept"/>
</dbReference>
<sequence>MLKKLARPVNTLLIIPVLFISLAVSSGLFSRASIEFSRFHGLMDSRFGSSRLQVSQRWEAMLREAAQTDTEQQKLEIVNQFVHQYVRYRLDRRLYGVEDYWASPLETLGNGLGDCEDYAILQYVSLRQAGISDDRLRLIYVNARTGGARSSITQAHMVLGYYVTPTSEPLILDSLIANIRPASERGDLAPVFSFNSEGLWAGGATSPAASATARLSRWRNLLEKIQQEGVSFQ</sequence>
<dbReference type="EMBL" id="CP044222">
    <property type="protein sequence ID" value="QEW06223.1"/>
    <property type="molecule type" value="Genomic_DNA"/>
</dbReference>
<evidence type="ECO:0000313" key="2">
    <source>
        <dbReference type="Proteomes" id="UP000325606"/>
    </source>
</evidence>
<dbReference type="Proteomes" id="UP000325606">
    <property type="component" value="Chromosome"/>
</dbReference>
<name>A0A5J6LCF8_9GAMM</name>
<accession>A0A5J6LCF8</accession>
<dbReference type="SUPFAM" id="SSF54001">
    <property type="entry name" value="Cysteine proteinases"/>
    <property type="match status" value="1"/>
</dbReference>
<dbReference type="KEGG" id="nik:F5I99_06775"/>
<dbReference type="Pfam" id="PF06035">
    <property type="entry name" value="Peptidase_C93"/>
    <property type="match status" value="1"/>
</dbReference>
<dbReference type="Gene3D" id="3.10.620.30">
    <property type="match status" value="1"/>
</dbReference>
<dbReference type="InterPro" id="IPR038765">
    <property type="entry name" value="Papain-like_cys_pep_sf"/>
</dbReference>
<keyword evidence="2" id="KW-1185">Reference proteome</keyword>
<dbReference type="PANTHER" id="PTHR39327:SF1">
    <property type="entry name" value="BLR5470 PROTEIN"/>
    <property type="match status" value="1"/>
</dbReference>
<dbReference type="AlphaFoldDB" id="A0A5J6LCF8"/>
<evidence type="ECO:0000313" key="1">
    <source>
        <dbReference type="EMBL" id="QEW06223.1"/>
    </source>
</evidence>
<reference evidence="1 2" key="1">
    <citation type="submission" date="2019-09" db="EMBL/GenBank/DDBJ databases">
        <title>Nitrincola iocasae sp. nov., a bacterium isolated from the sediment collected at a cold seep field in South China Sea.</title>
        <authorList>
            <person name="Zhang H."/>
            <person name="Wang H."/>
            <person name="Li C."/>
        </authorList>
    </citation>
    <scope>NUCLEOTIDE SEQUENCE [LARGE SCALE GENOMIC DNA]</scope>
    <source>
        <strain evidence="1 2">KXZD1103</strain>
    </source>
</reference>
<protein>
    <submittedName>
        <fullName evidence="1">Transglutaminase</fullName>
    </submittedName>
</protein>